<keyword evidence="2" id="KW-1185">Reference proteome</keyword>
<proteinExistence type="predicted"/>
<dbReference type="AlphaFoldDB" id="A0A8J7Z5P1"/>
<accession>A0A8J7Z5P1</accession>
<sequence length="111" mass="12491">MNYAVLFPTNDQHLQDTQHWLQAPVQTFFATCNWEDRSLEEQELRLSAIANPDLTSEDRPLMLSLKVSQFFAAVNWDGLSLSRSVPVLEEPPALGASDADGFTLTDFSDLF</sequence>
<dbReference type="EMBL" id="WVIE01000043">
    <property type="protein sequence ID" value="NDJ19870.1"/>
    <property type="molecule type" value="Genomic_DNA"/>
</dbReference>
<evidence type="ECO:0000313" key="1">
    <source>
        <dbReference type="EMBL" id="NDJ19870.1"/>
    </source>
</evidence>
<evidence type="ECO:0000313" key="2">
    <source>
        <dbReference type="Proteomes" id="UP000646053"/>
    </source>
</evidence>
<protein>
    <submittedName>
        <fullName evidence="1">Uncharacterized protein</fullName>
    </submittedName>
</protein>
<organism evidence="1 2">
    <name type="scientific">Myxacorys almedinensis A</name>
    <dbReference type="NCBI Taxonomy" id="2690445"/>
    <lineage>
        <taxon>Bacteria</taxon>
        <taxon>Bacillati</taxon>
        <taxon>Cyanobacteriota</taxon>
        <taxon>Cyanophyceae</taxon>
        <taxon>Leptolyngbyales</taxon>
        <taxon>Leptolyngbyaceae</taxon>
        <taxon>Myxacorys</taxon>
        <taxon>Myxacorys almedinensis</taxon>
    </lineage>
</organism>
<name>A0A8J7Z5P1_9CYAN</name>
<gene>
    <name evidence="1" type="ORF">GS601_21710</name>
</gene>
<reference evidence="1" key="1">
    <citation type="submission" date="2019-12" db="EMBL/GenBank/DDBJ databases">
        <title>High-Quality draft genome sequences of three cyanobacteria isolated from the limestone walls of the Old Cathedral of Coimbra.</title>
        <authorList>
            <person name="Tiago I."/>
            <person name="Soares F."/>
            <person name="Portugal A."/>
        </authorList>
    </citation>
    <scope>NUCLEOTIDE SEQUENCE</scope>
    <source>
        <strain evidence="1">A</strain>
    </source>
</reference>
<dbReference type="Proteomes" id="UP000646053">
    <property type="component" value="Unassembled WGS sequence"/>
</dbReference>
<comment type="caution">
    <text evidence="1">The sequence shown here is derived from an EMBL/GenBank/DDBJ whole genome shotgun (WGS) entry which is preliminary data.</text>
</comment>
<dbReference type="RefSeq" id="WP_162425392.1">
    <property type="nucleotide sequence ID" value="NZ_WVIE01000043.1"/>
</dbReference>